<proteinExistence type="inferred from homology"/>
<comment type="similarity">
    <text evidence="2">Belongs to the amino acid-polyamine-organocation (APC) superfamily. Spore germination protein (SGP) (TC 2.A.3.9) family.</text>
</comment>
<evidence type="ECO:0000256" key="7">
    <source>
        <dbReference type="ARBA" id="ARBA00023136"/>
    </source>
</evidence>
<protein>
    <submittedName>
        <fullName evidence="9">Spore gernimation protein</fullName>
    </submittedName>
</protein>
<gene>
    <name evidence="9" type="ORF">EDM58_11185</name>
</gene>
<dbReference type="InterPro" id="IPR004761">
    <property type="entry name" value="Spore_GerAB"/>
</dbReference>
<dbReference type="GO" id="GO:0009847">
    <property type="term" value="P:spore germination"/>
    <property type="evidence" value="ECO:0007669"/>
    <property type="project" value="InterPro"/>
</dbReference>
<dbReference type="PANTHER" id="PTHR34975:SF2">
    <property type="entry name" value="SPORE GERMINATION PROTEIN A2"/>
    <property type="match status" value="1"/>
</dbReference>
<evidence type="ECO:0000256" key="6">
    <source>
        <dbReference type="ARBA" id="ARBA00022989"/>
    </source>
</evidence>
<feature type="transmembrane region" description="Helical" evidence="8">
    <location>
        <begin position="118"/>
        <end position="135"/>
    </location>
</feature>
<evidence type="ECO:0000256" key="1">
    <source>
        <dbReference type="ARBA" id="ARBA00004141"/>
    </source>
</evidence>
<evidence type="ECO:0000256" key="8">
    <source>
        <dbReference type="SAM" id="Phobius"/>
    </source>
</evidence>
<dbReference type="GO" id="GO:0016020">
    <property type="term" value="C:membrane"/>
    <property type="evidence" value="ECO:0007669"/>
    <property type="project" value="UniProtKB-SubCell"/>
</dbReference>
<dbReference type="NCBIfam" id="TIGR00912">
    <property type="entry name" value="2A0309"/>
    <property type="match status" value="1"/>
</dbReference>
<evidence type="ECO:0000313" key="9">
    <source>
        <dbReference type="EMBL" id="RNB78364.1"/>
    </source>
</evidence>
<feature type="transmembrane region" description="Helical" evidence="8">
    <location>
        <begin position="12"/>
        <end position="30"/>
    </location>
</feature>
<feature type="transmembrane region" description="Helical" evidence="8">
    <location>
        <begin position="142"/>
        <end position="164"/>
    </location>
</feature>
<evidence type="ECO:0000256" key="4">
    <source>
        <dbReference type="ARBA" id="ARBA00022544"/>
    </source>
</evidence>
<evidence type="ECO:0000256" key="3">
    <source>
        <dbReference type="ARBA" id="ARBA00022448"/>
    </source>
</evidence>
<evidence type="ECO:0000256" key="5">
    <source>
        <dbReference type="ARBA" id="ARBA00022692"/>
    </source>
</evidence>
<feature type="transmembrane region" description="Helical" evidence="8">
    <location>
        <begin position="274"/>
        <end position="296"/>
    </location>
</feature>
<comment type="caution">
    <text evidence="9">The sequence shown here is derived from an EMBL/GenBank/DDBJ whole genome shotgun (WGS) entry which is preliminary data.</text>
</comment>
<keyword evidence="4" id="KW-0309">Germination</keyword>
<keyword evidence="3" id="KW-0813">Transport</keyword>
<dbReference type="Pfam" id="PF03845">
    <property type="entry name" value="Spore_permease"/>
    <property type="match status" value="1"/>
</dbReference>
<dbReference type="RefSeq" id="WP_122913416.1">
    <property type="nucleotide sequence ID" value="NZ_RHHT01000025.1"/>
</dbReference>
<organism evidence="9 10">
    <name type="scientific">Brevibacillus panacihumi</name>
    <dbReference type="NCBI Taxonomy" id="497735"/>
    <lineage>
        <taxon>Bacteria</taxon>
        <taxon>Bacillati</taxon>
        <taxon>Bacillota</taxon>
        <taxon>Bacilli</taxon>
        <taxon>Bacillales</taxon>
        <taxon>Paenibacillaceae</taxon>
        <taxon>Brevibacillus</taxon>
    </lineage>
</organism>
<feature type="transmembrane region" description="Helical" evidence="8">
    <location>
        <begin position="330"/>
        <end position="355"/>
    </location>
</feature>
<name>A0A3M8CRQ5_9BACL</name>
<dbReference type="AlphaFoldDB" id="A0A3M8CRQ5"/>
<keyword evidence="6 8" id="KW-1133">Transmembrane helix</keyword>
<feature type="transmembrane region" description="Helical" evidence="8">
    <location>
        <begin position="42"/>
        <end position="64"/>
    </location>
</feature>
<keyword evidence="7 8" id="KW-0472">Membrane</keyword>
<evidence type="ECO:0000256" key="2">
    <source>
        <dbReference type="ARBA" id="ARBA00007998"/>
    </source>
</evidence>
<feature type="transmembrane region" description="Helical" evidence="8">
    <location>
        <begin position="221"/>
        <end position="245"/>
    </location>
</feature>
<feature type="transmembrane region" description="Helical" evidence="8">
    <location>
        <begin position="85"/>
        <end position="103"/>
    </location>
</feature>
<feature type="transmembrane region" description="Helical" evidence="8">
    <location>
        <begin position="308"/>
        <end position="324"/>
    </location>
</feature>
<dbReference type="EMBL" id="RHHT01000025">
    <property type="protein sequence ID" value="RNB78364.1"/>
    <property type="molecule type" value="Genomic_DNA"/>
</dbReference>
<accession>A0A3M8CRQ5</accession>
<feature type="transmembrane region" description="Helical" evidence="8">
    <location>
        <begin position="184"/>
        <end position="209"/>
    </location>
</feature>
<dbReference type="PANTHER" id="PTHR34975">
    <property type="entry name" value="SPORE GERMINATION PROTEIN A2"/>
    <property type="match status" value="1"/>
</dbReference>
<evidence type="ECO:0000313" key="10">
    <source>
        <dbReference type="Proteomes" id="UP000281915"/>
    </source>
</evidence>
<dbReference type="Proteomes" id="UP000281915">
    <property type="component" value="Unassembled WGS sequence"/>
</dbReference>
<keyword evidence="5 8" id="KW-0812">Transmembrane</keyword>
<sequence>MGNQTDKITQLQIYMLFTLYLFTTILGFRMSTLVAEARFSAWVSLLCGSLIGLIITFLCFRLAVKRPQEFFGFYGKRIVGSWLHYPLVLIIIFSTLFSASYILREIQDFIVEVYLPETPEWAVALVFGICIAYAVRSGVQTIFRCAQGIFFFSILSMIIVPLFVSSEMKWDMFPALFNHFDAPGIWNGTFLTTALYGEMGFIIFLFPYFANGQRTMRSISWATITSLIIIFSSLIPVLFIFGPYVTGNLNYPELELIRFIRAGAFLENLDPVLLAVWLTSVFIKISMLTYIAVILLTHTFSLADHKPFSFSVTAVMIGQALFMVRSHTELSYILLHGGSSFLLFAQAIPIFYLLVDALRTRLGTKYEKLSQKN</sequence>
<reference evidence="9 10" key="1">
    <citation type="submission" date="2018-10" db="EMBL/GenBank/DDBJ databases">
        <title>Phylogenomics of Brevibacillus.</title>
        <authorList>
            <person name="Dunlap C."/>
        </authorList>
    </citation>
    <scope>NUCLEOTIDE SEQUENCE [LARGE SCALE GENOMIC DNA]</scope>
    <source>
        <strain evidence="9 10">JCM 15085</strain>
    </source>
</reference>
<comment type="subcellular location">
    <subcellularLocation>
        <location evidence="1">Membrane</location>
        <topology evidence="1">Multi-pass membrane protein</topology>
    </subcellularLocation>
</comment>